<protein>
    <submittedName>
        <fullName evidence="1">Uncharacterized protein</fullName>
    </submittedName>
</protein>
<proteinExistence type="predicted"/>
<dbReference type="InterPro" id="IPR024501">
    <property type="entry name" value="DUF3141"/>
</dbReference>
<dbReference type="Proteomes" id="UP000177515">
    <property type="component" value="Chromosome 2"/>
</dbReference>
<sequence>MTSPFTAETPHTAIASDMVNRWWDYAADVAQHWTLFVDVLMQRANNMLAHEEAGLPPLLHFDYEMLLDGRTFERPANYALLRITRCGTDHPEERVRSRLPQRHGARSG</sequence>
<organism evidence="1 2">
    <name type="scientific">Cupriavidus malaysiensis</name>
    <dbReference type="NCBI Taxonomy" id="367825"/>
    <lineage>
        <taxon>Bacteria</taxon>
        <taxon>Pseudomonadati</taxon>
        <taxon>Pseudomonadota</taxon>
        <taxon>Betaproteobacteria</taxon>
        <taxon>Burkholderiales</taxon>
        <taxon>Burkholderiaceae</taxon>
        <taxon>Cupriavidus</taxon>
    </lineage>
</organism>
<reference evidence="1 2" key="1">
    <citation type="submission" date="2016-10" db="EMBL/GenBank/DDBJ databases">
        <title>Complete genome sequences of three Cupriavidus strains isolated from various Malaysian environments.</title>
        <authorList>
            <person name="Abdullah A.A.-A."/>
            <person name="Shafie N.A.H."/>
            <person name="Lau N.S."/>
        </authorList>
    </citation>
    <scope>NUCLEOTIDE SEQUENCE [LARGE SCALE GENOMIC DNA]</scope>
    <source>
        <strain evidence="1 2">USMAA1020</strain>
    </source>
</reference>
<gene>
    <name evidence="1" type="ORF">BKK80_22095</name>
</gene>
<dbReference type="EMBL" id="CP017755">
    <property type="protein sequence ID" value="AOZ08631.1"/>
    <property type="molecule type" value="Genomic_DNA"/>
</dbReference>
<name>A0ABM6FAA9_9BURK</name>
<dbReference type="Pfam" id="PF11339">
    <property type="entry name" value="DUF3141"/>
    <property type="match status" value="1"/>
</dbReference>
<keyword evidence="2" id="KW-1185">Reference proteome</keyword>
<evidence type="ECO:0000313" key="2">
    <source>
        <dbReference type="Proteomes" id="UP000177515"/>
    </source>
</evidence>
<accession>A0ABM6FAA9</accession>
<evidence type="ECO:0000313" key="1">
    <source>
        <dbReference type="EMBL" id="AOZ08631.1"/>
    </source>
</evidence>